<evidence type="ECO:0000256" key="2">
    <source>
        <dbReference type="ARBA" id="ARBA00022679"/>
    </source>
</evidence>
<dbReference type="GO" id="GO:0004111">
    <property type="term" value="F:creatine kinase activity"/>
    <property type="evidence" value="ECO:0007669"/>
    <property type="project" value="InterPro"/>
</dbReference>
<dbReference type="AlphaFoldDB" id="A0A2G8JGI3"/>
<dbReference type="Pfam" id="PF02807">
    <property type="entry name" value="ATP-gua_PtransN"/>
    <property type="match status" value="1"/>
</dbReference>
<sequence length="282" mass="31975">MVAGDEECYEVFKEIFDPVIDERHNGYRTDQLHPTDLDASKIRAGTSTLNTYSPLESGQAGASGDFPSHHIATEPREEWWKVHNDAKNFLVWVNEEDHTRLISMEKGGNMKAVFDRFCQGLNEVESLIKSEGWEYMWNEHLGYILTCPSNLGTGLRAGVHVKLPNLGKDPRFDDILEKLRLQKRGTGGVDTESTNGIFDISNLDRLGQSEVQLVQQVIDGVDLLVKMEKQLEKSRPISSLMPNIFCRNKLMKPEKINIETDLVARLTQPCNVHPQPHIHKSN</sequence>
<dbReference type="InterPro" id="IPR014746">
    <property type="entry name" value="Gln_synth/guanido_kin_cat_dom"/>
</dbReference>
<feature type="domain" description="Phosphagen kinase C-terminal" evidence="10">
    <location>
        <begin position="1"/>
        <end position="231"/>
    </location>
</feature>
<name>A0A2G8JGI3_STIJA</name>
<feature type="binding site" evidence="7">
    <location>
        <position position="100"/>
    </location>
    <ligand>
        <name>ATP</name>
        <dbReference type="ChEBI" id="CHEBI:30616"/>
    </ligand>
</feature>
<dbReference type="OrthoDB" id="430219at2759"/>
<dbReference type="Gene3D" id="1.10.135.10">
    <property type="entry name" value="ATP:guanido phosphotransferase, N-terminal domain"/>
    <property type="match status" value="1"/>
</dbReference>
<dbReference type="PROSITE" id="PS51509">
    <property type="entry name" value="PHOSPHAGEN_KINASE_N"/>
    <property type="match status" value="1"/>
</dbReference>
<dbReference type="InterPro" id="IPR022413">
    <property type="entry name" value="ATP-guanido_PTrfase_N"/>
</dbReference>
<dbReference type="GO" id="GO:0005524">
    <property type="term" value="F:ATP binding"/>
    <property type="evidence" value="ECO:0007669"/>
    <property type="project" value="UniProtKB-UniRule"/>
</dbReference>
<evidence type="ECO:0000256" key="1">
    <source>
        <dbReference type="ARBA" id="ARBA00006798"/>
    </source>
</evidence>
<evidence type="ECO:0000259" key="10">
    <source>
        <dbReference type="PROSITE" id="PS51510"/>
    </source>
</evidence>
<comment type="similarity">
    <text evidence="1 6 8">Belongs to the ATP:guanido phosphotransferase family.</text>
</comment>
<reference evidence="11 12" key="1">
    <citation type="journal article" date="2017" name="PLoS Biol.">
        <title>The sea cucumber genome provides insights into morphological evolution and visceral regeneration.</title>
        <authorList>
            <person name="Zhang X."/>
            <person name="Sun L."/>
            <person name="Yuan J."/>
            <person name="Sun Y."/>
            <person name="Gao Y."/>
            <person name="Zhang L."/>
            <person name="Li S."/>
            <person name="Dai H."/>
            <person name="Hamel J.F."/>
            <person name="Liu C."/>
            <person name="Yu Y."/>
            <person name="Liu S."/>
            <person name="Lin W."/>
            <person name="Guo K."/>
            <person name="Jin S."/>
            <person name="Xu P."/>
            <person name="Storey K.B."/>
            <person name="Huan P."/>
            <person name="Zhang T."/>
            <person name="Zhou Y."/>
            <person name="Zhang J."/>
            <person name="Lin C."/>
            <person name="Li X."/>
            <person name="Xing L."/>
            <person name="Huo D."/>
            <person name="Sun M."/>
            <person name="Wang L."/>
            <person name="Mercier A."/>
            <person name="Li F."/>
            <person name="Yang H."/>
            <person name="Xiang J."/>
        </authorList>
    </citation>
    <scope>NUCLEOTIDE SEQUENCE [LARGE SCALE GENOMIC DNA]</scope>
    <source>
        <strain evidence="11">Shaxun</strain>
        <tissue evidence="11">Muscle</tissue>
    </source>
</reference>
<feature type="binding site" evidence="7">
    <location>
        <begin position="156"/>
        <end position="160"/>
    </location>
    <ligand>
        <name>ATP</name>
        <dbReference type="ChEBI" id="CHEBI:30616"/>
    </ligand>
</feature>
<evidence type="ECO:0000256" key="8">
    <source>
        <dbReference type="RuleBase" id="RU000505"/>
    </source>
</evidence>
<evidence type="ECO:0000259" key="9">
    <source>
        <dbReference type="PROSITE" id="PS51509"/>
    </source>
</evidence>
<dbReference type="GO" id="GO:0005739">
    <property type="term" value="C:mitochondrion"/>
    <property type="evidence" value="ECO:0007669"/>
    <property type="project" value="TreeGrafter"/>
</dbReference>
<keyword evidence="4 7" id="KW-0418">Kinase</keyword>
<dbReference type="InterPro" id="IPR000749">
    <property type="entry name" value="ATP-guanido_PTrfase"/>
</dbReference>
<keyword evidence="12" id="KW-1185">Reference proteome</keyword>
<protein>
    <submittedName>
        <fullName evidence="11">Creatine kinase, mitochondrial</fullName>
    </submittedName>
</protein>
<evidence type="ECO:0000256" key="5">
    <source>
        <dbReference type="ARBA" id="ARBA00022840"/>
    </source>
</evidence>
<dbReference type="Pfam" id="PF00217">
    <property type="entry name" value="ATP-gua_Ptrans"/>
    <property type="match status" value="1"/>
</dbReference>
<dbReference type="Gene3D" id="3.30.590.10">
    <property type="entry name" value="Glutamine synthetase/guanido kinase, catalytic domain"/>
    <property type="match status" value="1"/>
</dbReference>
<dbReference type="PROSITE" id="PS51510">
    <property type="entry name" value="PHOSPHAGEN_KINASE_C"/>
    <property type="match status" value="1"/>
</dbReference>
<dbReference type="GO" id="GO:0046314">
    <property type="term" value="P:phosphocreatine biosynthetic process"/>
    <property type="evidence" value="ECO:0007669"/>
    <property type="project" value="InterPro"/>
</dbReference>
<feature type="binding site" evidence="7">
    <location>
        <begin position="184"/>
        <end position="189"/>
    </location>
    <ligand>
        <name>ATP</name>
        <dbReference type="ChEBI" id="CHEBI:30616"/>
    </ligand>
</feature>
<dbReference type="Proteomes" id="UP000230750">
    <property type="component" value="Unassembled WGS sequence"/>
</dbReference>
<comment type="caution">
    <text evidence="11">The sequence shown here is derived from an EMBL/GenBank/DDBJ whole genome shotgun (WGS) entry which is preliminary data.</text>
</comment>
<comment type="caution">
    <text evidence="7">Lacks conserved residue(s) required for the propagation of feature annotation.</text>
</comment>
<proteinExistence type="inferred from homology"/>
<evidence type="ECO:0000256" key="3">
    <source>
        <dbReference type="ARBA" id="ARBA00022741"/>
    </source>
</evidence>
<dbReference type="InterPro" id="IPR036802">
    <property type="entry name" value="ATP-guanido_PTrfase_N_sf"/>
</dbReference>
<dbReference type="InterPro" id="IPR022414">
    <property type="entry name" value="ATP-guanido_PTrfase_cat"/>
</dbReference>
<keyword evidence="5 7" id="KW-0067">ATP-binding</keyword>
<dbReference type="PANTHER" id="PTHR11547:SF57">
    <property type="entry name" value="PHOSPHAGEN KINASE C-TERMINAL DOMAIN-CONTAINING PROTEIN"/>
    <property type="match status" value="1"/>
</dbReference>
<keyword evidence="3 7" id="KW-0547">Nucleotide-binding</keyword>
<evidence type="ECO:0000256" key="6">
    <source>
        <dbReference type="PROSITE-ProRule" id="PRU00842"/>
    </source>
</evidence>
<gene>
    <name evidence="11" type="ORF">BSL78_28332</name>
</gene>
<dbReference type="STRING" id="307972.A0A2G8JGI3"/>
<keyword evidence="2 7" id="KW-0808">Transferase</keyword>
<evidence type="ECO:0000256" key="4">
    <source>
        <dbReference type="ARBA" id="ARBA00022777"/>
    </source>
</evidence>
<evidence type="ECO:0000256" key="7">
    <source>
        <dbReference type="PROSITE-ProRule" id="PRU00843"/>
    </source>
</evidence>
<organism evidence="11 12">
    <name type="scientific">Stichopus japonicus</name>
    <name type="common">Sea cucumber</name>
    <dbReference type="NCBI Taxonomy" id="307972"/>
    <lineage>
        <taxon>Eukaryota</taxon>
        <taxon>Metazoa</taxon>
        <taxon>Echinodermata</taxon>
        <taxon>Eleutherozoa</taxon>
        <taxon>Echinozoa</taxon>
        <taxon>Holothuroidea</taxon>
        <taxon>Aspidochirotacea</taxon>
        <taxon>Aspidochirotida</taxon>
        <taxon>Stichopodidae</taxon>
        <taxon>Apostichopus</taxon>
    </lineage>
</organism>
<evidence type="ECO:0000313" key="11">
    <source>
        <dbReference type="EMBL" id="PIK34842.1"/>
    </source>
</evidence>
<evidence type="ECO:0000313" key="12">
    <source>
        <dbReference type="Proteomes" id="UP000230750"/>
    </source>
</evidence>
<accession>A0A2G8JGI3</accession>
<feature type="domain" description="Phosphagen kinase N-terminal" evidence="9">
    <location>
        <begin position="1"/>
        <end position="25"/>
    </location>
</feature>
<dbReference type="PROSITE" id="PS00112">
    <property type="entry name" value="PHOSPHAGEN_KINASE"/>
    <property type="match status" value="1"/>
</dbReference>
<dbReference type="PANTHER" id="PTHR11547">
    <property type="entry name" value="ARGININE OR CREATINE KINASE"/>
    <property type="match status" value="1"/>
</dbReference>
<dbReference type="InterPro" id="IPR022415">
    <property type="entry name" value="ATP-guanido_PTrfase_AS"/>
</dbReference>
<dbReference type="SUPFAM" id="SSF48034">
    <property type="entry name" value="Guanido kinase N-terminal domain"/>
    <property type="match status" value="1"/>
</dbReference>
<dbReference type="EMBL" id="MRZV01002063">
    <property type="protein sequence ID" value="PIK34842.1"/>
    <property type="molecule type" value="Genomic_DNA"/>
</dbReference>
<dbReference type="SUPFAM" id="SSF55931">
    <property type="entry name" value="Glutamine synthetase/guanido kinase"/>
    <property type="match status" value="1"/>
</dbReference>